<dbReference type="Gene3D" id="1.20.1280.50">
    <property type="match status" value="1"/>
</dbReference>
<proteinExistence type="predicted"/>
<keyword evidence="1" id="KW-0677">Repeat</keyword>
<dbReference type="Gene3D" id="1.25.40.10">
    <property type="entry name" value="Tetratricopeptide repeat domain"/>
    <property type="match status" value="1"/>
</dbReference>
<reference evidence="4 5" key="1">
    <citation type="submission" date="2020-07" db="EMBL/GenBank/DDBJ databases">
        <title>Comparative genomics of pyrophilous fungi reveals a link between fire events and developmental genes.</title>
        <authorList>
            <consortium name="DOE Joint Genome Institute"/>
            <person name="Steindorff A.S."/>
            <person name="Carver A."/>
            <person name="Calhoun S."/>
            <person name="Stillman K."/>
            <person name="Liu H."/>
            <person name="Lipzen A."/>
            <person name="Pangilinan J."/>
            <person name="Labutti K."/>
            <person name="Bruns T.D."/>
            <person name="Grigoriev I.V."/>
        </authorList>
    </citation>
    <scope>NUCLEOTIDE SEQUENCE [LARGE SCALE GENOMIC DNA]</scope>
    <source>
        <strain evidence="4 5">CBS 144469</strain>
    </source>
</reference>
<feature type="region of interest" description="Disordered" evidence="3">
    <location>
        <begin position="275"/>
        <end position="296"/>
    </location>
</feature>
<dbReference type="InterPro" id="IPR036047">
    <property type="entry name" value="F-box-like_dom_sf"/>
</dbReference>
<dbReference type="SUPFAM" id="SSF48452">
    <property type="entry name" value="TPR-like"/>
    <property type="match status" value="1"/>
</dbReference>
<dbReference type="InterPro" id="IPR011990">
    <property type="entry name" value="TPR-like_helical_dom_sf"/>
</dbReference>
<dbReference type="SUPFAM" id="SSF81383">
    <property type="entry name" value="F-box domain"/>
    <property type="match status" value="1"/>
</dbReference>
<gene>
    <name evidence="4" type="ORF">DFP72DRAFT_233645</name>
</gene>
<evidence type="ECO:0000256" key="2">
    <source>
        <dbReference type="ARBA" id="ARBA00022803"/>
    </source>
</evidence>
<evidence type="ECO:0008006" key="6">
    <source>
        <dbReference type="Google" id="ProtNLM"/>
    </source>
</evidence>
<accession>A0A8H6M780</accession>
<dbReference type="PANTHER" id="PTHR22904:SF523">
    <property type="entry name" value="STRESS-INDUCED-PHOSPHOPROTEIN 1"/>
    <property type="match status" value="1"/>
</dbReference>
<evidence type="ECO:0000313" key="5">
    <source>
        <dbReference type="Proteomes" id="UP000521943"/>
    </source>
</evidence>
<dbReference type="PANTHER" id="PTHR22904">
    <property type="entry name" value="TPR REPEAT CONTAINING PROTEIN"/>
    <property type="match status" value="1"/>
</dbReference>
<organism evidence="4 5">
    <name type="scientific">Ephemerocybe angulata</name>
    <dbReference type="NCBI Taxonomy" id="980116"/>
    <lineage>
        <taxon>Eukaryota</taxon>
        <taxon>Fungi</taxon>
        <taxon>Dikarya</taxon>
        <taxon>Basidiomycota</taxon>
        <taxon>Agaricomycotina</taxon>
        <taxon>Agaricomycetes</taxon>
        <taxon>Agaricomycetidae</taxon>
        <taxon>Agaricales</taxon>
        <taxon>Agaricineae</taxon>
        <taxon>Psathyrellaceae</taxon>
        <taxon>Ephemerocybe</taxon>
    </lineage>
</organism>
<evidence type="ECO:0000313" key="4">
    <source>
        <dbReference type="EMBL" id="KAF6757415.1"/>
    </source>
</evidence>
<name>A0A8H6M780_9AGAR</name>
<keyword evidence="5" id="KW-1185">Reference proteome</keyword>
<comment type="caution">
    <text evidence="4">The sequence shown here is derived from an EMBL/GenBank/DDBJ whole genome shotgun (WGS) entry which is preliminary data.</text>
</comment>
<dbReference type="AlphaFoldDB" id="A0A8H6M780"/>
<evidence type="ECO:0000256" key="3">
    <source>
        <dbReference type="SAM" id="MobiDB-lite"/>
    </source>
</evidence>
<dbReference type="Proteomes" id="UP000521943">
    <property type="component" value="Unassembled WGS sequence"/>
</dbReference>
<evidence type="ECO:0000256" key="1">
    <source>
        <dbReference type="ARBA" id="ARBA00022737"/>
    </source>
</evidence>
<keyword evidence="2" id="KW-0802">TPR repeat</keyword>
<dbReference type="GO" id="GO:0051879">
    <property type="term" value="F:Hsp90 protein binding"/>
    <property type="evidence" value="ECO:0007669"/>
    <property type="project" value="TreeGrafter"/>
</dbReference>
<sequence length="325" mass="37368">MSWKREFSTAVKHFRTGDLELALESFNQAIDNGAKKEYAVYDSRSAVLEKLGRRKDALKDAKTTIELAPAQWQGYARAAKLFLQMRKFDSATKMIDAALKRLKGDETKRRDELSTLKNDIAVAEEDYIRRTTNHWTHLQFELFADIAQMLVDEDIKHLIPLSHVCKDWRRVVEDRPGLWSTLVIGRARPWAKAERWIKHSKGVIHSLTVPYESHERGKWDGDGLSGIRWDQLRAFKAEHWNLCSHLKRSASSLAVLTSLTRYDYTNEVRTPQIPPFHASWPVQHPRTRPQSSSPSLSLTSWREALSHFPSQDCRSHQVVSSSLGA</sequence>
<dbReference type="EMBL" id="JACGCI010000022">
    <property type="protein sequence ID" value="KAF6757415.1"/>
    <property type="molecule type" value="Genomic_DNA"/>
</dbReference>
<dbReference type="OrthoDB" id="2423701at2759"/>
<protein>
    <recommendedName>
        <fullName evidence="6">F-box domain-containing protein</fullName>
    </recommendedName>
</protein>